<comment type="caution">
    <text evidence="2">The sequence shown here is derived from an EMBL/GenBank/DDBJ whole genome shotgun (WGS) entry which is preliminary data.</text>
</comment>
<accession>A0A5B0M264</accession>
<gene>
    <name evidence="2" type="ORF">PGT21_034549</name>
</gene>
<evidence type="ECO:0000256" key="1">
    <source>
        <dbReference type="SAM" id="MobiDB-lite"/>
    </source>
</evidence>
<sequence>MEPIPSRTKHHKIPRSNSELGRLRHNRSSTTTATSSSIGGTKHSSSSNSINKLKSSYSSPSQSSTINQPTQFVKQLIIRARPHLTPPSDQPKSGSASDGLQVIMWIRLAIPYSLIPLPGSPDLILPLMSDERLRLINHTIFPINRRSSNSKPTIQASNNPSQAKIAASLLDLSQSFRPNTNDPSTQLPSISVVVRNFTISLLIPPTHPHPISLDHSFTSTPLAEYAIVLDCLSPWATVGPEWPFSVILPTPPCLKNSFRLILPTESSNALFGNPEQDTPPPTAHLNTFPPLRRERMRFSSSSKGVLSTAKLSSIFNDDDLRPLSDESEPEGISLSDEEGKQNHEPHRKWPQDELSPRFEGVFQSTKELCILLGAHPPATSIHTPLTAKHASSQLLVSVHHTPSTHASKPDPTSMDISFHVDLQHISTRTINQKTAFVLAIPEPIAKSIVSAQWSPLNGDGVIETQLPLAGHSKSYITPSSSPPTNSPMLGPSSLSKNQHELDLLNTAAPFLDSKSEIQAETTGDDSDIDLNFDHSSADELPCSLRKSNQTLLQNSRSTTHHQFIVWIDTEWLIRRAVTTHNSVNSRLVFNLRGQLEIAASSCPSPVAGSRSKRFPIPFLILPSVDEHICECQISTDFPSRPDLRFTLPPWAYLIEQHSDDQSQQLRLSLPKDHSDPTDIIIAHLDQLNSPPQLPATVPIIPESATDQPPSSPLTRLTEPSLSINHLIINSASRIKYHSRRSTISSTTLVKKRPRLYGSLRYKSNKTTPILDKETPSPEEEHPRVKPSIRSVQVDLVVDRSSGQQSVISQYAEICITFCRSSEIVDPNINVSFPTEFDSRGTLEIIGVWIGEWELIRDQGFQVSETSGKEKDGRLEESTRFVNINVDVNSVEISSKGETGSPLPTLRMIVSHKKIISPEESEVTMKGNSSFICLLPSVDTSVAAYKAQLRSSEGFQIQVKHSNMIVPESSPEMTQLIRYALPASTSLVTPASIKSKLSLEIRPKQVSNVLVTKPREVKDQVETRVEESENCNDAQGPVRSTSWVEQCVLRWGLNWKTVLLCWLIYLVSSMSIQVEQIGTRLKRMENQRTAEEVPIELRKTLLEQMDPELIFSNSGLVYPVEEDEEVSDRSNKPARPQFMDLRLKKALLRSFLTPQTCARQDPIFTTDPPSSTGAAGPADPHKHPAEPPPPRSQPTQQHQHSHASTEIIKDFLGFFDRLFYLSISQPLSKLADSIGSFRQKLNFKQPSPPKAEF</sequence>
<feature type="compositionally biased region" description="Polar residues" evidence="1">
    <location>
        <begin position="1192"/>
        <end position="1202"/>
    </location>
</feature>
<feature type="region of interest" description="Disordered" evidence="1">
    <location>
        <begin position="317"/>
        <end position="354"/>
    </location>
</feature>
<feature type="region of interest" description="Disordered" evidence="1">
    <location>
        <begin position="1"/>
        <end position="68"/>
    </location>
</feature>
<dbReference type="AlphaFoldDB" id="A0A5B0M264"/>
<dbReference type="OrthoDB" id="2506937at2759"/>
<evidence type="ECO:0000313" key="3">
    <source>
        <dbReference type="Proteomes" id="UP000324748"/>
    </source>
</evidence>
<dbReference type="Proteomes" id="UP000324748">
    <property type="component" value="Unassembled WGS sequence"/>
</dbReference>
<protein>
    <submittedName>
        <fullName evidence="2">Uncharacterized protein</fullName>
    </submittedName>
</protein>
<feature type="region of interest" description="Disordered" evidence="1">
    <location>
        <begin position="766"/>
        <end position="786"/>
    </location>
</feature>
<proteinExistence type="predicted"/>
<feature type="compositionally biased region" description="Basic and acidic residues" evidence="1">
    <location>
        <begin position="770"/>
        <end position="783"/>
    </location>
</feature>
<keyword evidence="3" id="KW-1185">Reference proteome</keyword>
<feature type="compositionally biased region" description="Low complexity" evidence="1">
    <location>
        <begin position="28"/>
        <end position="68"/>
    </location>
</feature>
<feature type="compositionally biased region" description="Basic and acidic residues" evidence="1">
    <location>
        <begin position="337"/>
        <end position="354"/>
    </location>
</feature>
<feature type="region of interest" description="Disordered" evidence="1">
    <location>
        <begin position="473"/>
        <end position="495"/>
    </location>
</feature>
<evidence type="ECO:0000313" key="2">
    <source>
        <dbReference type="EMBL" id="KAA1069864.1"/>
    </source>
</evidence>
<dbReference type="EMBL" id="VSWC01000183">
    <property type="protein sequence ID" value="KAA1069864.1"/>
    <property type="molecule type" value="Genomic_DNA"/>
</dbReference>
<reference evidence="2 3" key="1">
    <citation type="submission" date="2019-05" db="EMBL/GenBank/DDBJ databases">
        <title>Emergence of the Ug99 lineage of the wheat stem rust pathogen through somatic hybridization.</title>
        <authorList>
            <person name="Li F."/>
            <person name="Upadhyaya N.M."/>
            <person name="Sperschneider J."/>
            <person name="Matny O."/>
            <person name="Nguyen-Phuc H."/>
            <person name="Mago R."/>
            <person name="Raley C."/>
            <person name="Miller M.E."/>
            <person name="Silverstein K.A.T."/>
            <person name="Henningsen E."/>
            <person name="Hirsch C.D."/>
            <person name="Visser B."/>
            <person name="Pretorius Z.A."/>
            <person name="Steffenson B.J."/>
            <person name="Schwessinger B."/>
            <person name="Dodds P.N."/>
            <person name="Figueroa M."/>
        </authorList>
    </citation>
    <scope>NUCLEOTIDE SEQUENCE [LARGE SCALE GENOMIC DNA]</scope>
    <source>
        <strain evidence="2">21-0</strain>
    </source>
</reference>
<name>A0A5B0M264_PUCGR</name>
<organism evidence="2 3">
    <name type="scientific">Puccinia graminis f. sp. tritici</name>
    <dbReference type="NCBI Taxonomy" id="56615"/>
    <lineage>
        <taxon>Eukaryota</taxon>
        <taxon>Fungi</taxon>
        <taxon>Dikarya</taxon>
        <taxon>Basidiomycota</taxon>
        <taxon>Pucciniomycotina</taxon>
        <taxon>Pucciniomycetes</taxon>
        <taxon>Pucciniales</taxon>
        <taxon>Pucciniaceae</taxon>
        <taxon>Puccinia</taxon>
    </lineage>
</organism>
<feature type="region of interest" description="Disordered" evidence="1">
    <location>
        <begin position="1157"/>
        <end position="1202"/>
    </location>
</feature>